<accession>A0A0G0QTV5</accession>
<reference evidence="10 11" key="1">
    <citation type="journal article" date="2015" name="Nature">
        <title>rRNA introns, odd ribosomes, and small enigmatic genomes across a large radiation of phyla.</title>
        <authorList>
            <person name="Brown C.T."/>
            <person name="Hug L.A."/>
            <person name="Thomas B.C."/>
            <person name="Sharon I."/>
            <person name="Castelle C.J."/>
            <person name="Singh A."/>
            <person name="Wilkins M.J."/>
            <person name="Williams K.H."/>
            <person name="Banfield J.F."/>
        </authorList>
    </citation>
    <scope>NUCLEOTIDE SEQUENCE [LARGE SCALE GENOMIC DNA]</scope>
</reference>
<dbReference type="EMBL" id="LBXZ01000005">
    <property type="protein sequence ID" value="KKR40766.1"/>
    <property type="molecule type" value="Genomic_DNA"/>
</dbReference>
<evidence type="ECO:0000256" key="7">
    <source>
        <dbReference type="ARBA" id="ARBA00023136"/>
    </source>
</evidence>
<proteinExistence type="predicted"/>
<evidence type="ECO:0000256" key="1">
    <source>
        <dbReference type="ARBA" id="ARBA00004651"/>
    </source>
</evidence>
<comment type="caution">
    <text evidence="10">The sequence shown here is derived from an EMBL/GenBank/DDBJ whole genome shotgun (WGS) entry which is preliminary data.</text>
</comment>
<feature type="transmembrane region" description="Helical" evidence="8">
    <location>
        <begin position="242"/>
        <end position="267"/>
    </location>
</feature>
<organism evidence="10 11">
    <name type="scientific">Candidatus Yanofskybacteria bacterium GW2011_GWE2_40_11</name>
    <dbReference type="NCBI Taxonomy" id="1619033"/>
    <lineage>
        <taxon>Bacteria</taxon>
        <taxon>Candidatus Yanofskyibacteriota</taxon>
    </lineage>
</organism>
<dbReference type="InterPro" id="IPR038731">
    <property type="entry name" value="RgtA/B/C-like"/>
</dbReference>
<keyword evidence="4" id="KW-0808">Transferase</keyword>
<dbReference type="Proteomes" id="UP000034072">
    <property type="component" value="Unassembled WGS sequence"/>
</dbReference>
<dbReference type="GO" id="GO:0005886">
    <property type="term" value="C:plasma membrane"/>
    <property type="evidence" value="ECO:0007669"/>
    <property type="project" value="UniProtKB-SubCell"/>
</dbReference>
<feature type="domain" description="Glycosyltransferase RgtA/B/C/D-like" evidence="9">
    <location>
        <begin position="62"/>
        <end position="209"/>
    </location>
</feature>
<dbReference type="PANTHER" id="PTHR33908">
    <property type="entry name" value="MANNOSYLTRANSFERASE YKCB-RELATED"/>
    <property type="match status" value="1"/>
</dbReference>
<name>A0A0G0QTV5_9BACT</name>
<feature type="transmembrane region" description="Helical" evidence="8">
    <location>
        <begin position="273"/>
        <end position="293"/>
    </location>
</feature>
<feature type="transmembrane region" description="Helical" evidence="8">
    <location>
        <begin position="135"/>
        <end position="153"/>
    </location>
</feature>
<evidence type="ECO:0000256" key="4">
    <source>
        <dbReference type="ARBA" id="ARBA00022679"/>
    </source>
</evidence>
<dbReference type="PANTHER" id="PTHR33908:SF11">
    <property type="entry name" value="MEMBRANE PROTEIN"/>
    <property type="match status" value="1"/>
</dbReference>
<keyword evidence="5 8" id="KW-0812">Transmembrane</keyword>
<comment type="subcellular location">
    <subcellularLocation>
        <location evidence="1">Cell membrane</location>
        <topology evidence="1">Multi-pass membrane protein</topology>
    </subcellularLocation>
</comment>
<evidence type="ECO:0000313" key="11">
    <source>
        <dbReference type="Proteomes" id="UP000034072"/>
    </source>
</evidence>
<dbReference type="InterPro" id="IPR050297">
    <property type="entry name" value="LipidA_mod_glycosyltrf_83"/>
</dbReference>
<feature type="transmembrane region" description="Helical" evidence="8">
    <location>
        <begin position="305"/>
        <end position="321"/>
    </location>
</feature>
<evidence type="ECO:0000313" key="10">
    <source>
        <dbReference type="EMBL" id="KKR40766.1"/>
    </source>
</evidence>
<dbReference type="Pfam" id="PF13231">
    <property type="entry name" value="PMT_2"/>
    <property type="match status" value="1"/>
</dbReference>
<dbReference type="GO" id="GO:0009103">
    <property type="term" value="P:lipopolysaccharide biosynthetic process"/>
    <property type="evidence" value="ECO:0007669"/>
    <property type="project" value="UniProtKB-ARBA"/>
</dbReference>
<dbReference type="GO" id="GO:0016763">
    <property type="term" value="F:pentosyltransferase activity"/>
    <property type="evidence" value="ECO:0007669"/>
    <property type="project" value="TreeGrafter"/>
</dbReference>
<evidence type="ECO:0000256" key="3">
    <source>
        <dbReference type="ARBA" id="ARBA00022676"/>
    </source>
</evidence>
<sequence>MKLLFRLKQEWVIVSAIFLVGISILALSVPFPVFWIDESMAVNFTYQANDVMISDLLVSGAHPPLYYFIVKTIRIVFGDTEAVLRLVSALFFIFGGLFVYLLARDIGGKKTGYISLVLWFSNYFLIFYAKQVRPYSLMAFLSVASSYFLYKLLQGFKWKYALWYIIFGLMGLYTNYWFVLVFLSQVVILLITDRKNWKVLWAMFAQGLLFLPWGLIYILKFNNYESGEFIGPANLSMLRESLSYFATGQWLIVSLAILVGISGAFLFRNVEALKAKILGCLFIVPIVSAFLISQFIPIYTPGRREIVALPFFIILVAYIISRIDDRRWQASVSILLVLFTFQNVFDRGAMTKEWKDNDKEIIQNAVNASGKNDYYILYGLSNANFIYYTRRMNLGYDPKIIYFPEGMSQRPDSLGPIQALEKDGVKLNYELENLLDKIKSVKAGKIFLFTHDDAISPNVVDLLDSNLKKMDEIIPRDPHMGSWIGKITIYEGI</sequence>
<evidence type="ECO:0000256" key="6">
    <source>
        <dbReference type="ARBA" id="ARBA00022989"/>
    </source>
</evidence>
<keyword evidence="2" id="KW-1003">Cell membrane</keyword>
<feature type="transmembrane region" description="Helical" evidence="8">
    <location>
        <begin position="199"/>
        <end position="221"/>
    </location>
</feature>
<keyword evidence="7 8" id="KW-0472">Membrane</keyword>
<feature type="transmembrane region" description="Helical" evidence="8">
    <location>
        <begin position="112"/>
        <end position="129"/>
    </location>
</feature>
<feature type="transmembrane region" description="Helical" evidence="8">
    <location>
        <begin position="160"/>
        <end position="179"/>
    </location>
</feature>
<evidence type="ECO:0000259" key="9">
    <source>
        <dbReference type="Pfam" id="PF13231"/>
    </source>
</evidence>
<feature type="transmembrane region" description="Helical" evidence="8">
    <location>
        <begin position="12"/>
        <end position="36"/>
    </location>
</feature>
<evidence type="ECO:0000256" key="2">
    <source>
        <dbReference type="ARBA" id="ARBA00022475"/>
    </source>
</evidence>
<evidence type="ECO:0000256" key="8">
    <source>
        <dbReference type="SAM" id="Phobius"/>
    </source>
</evidence>
<keyword evidence="3" id="KW-0328">Glycosyltransferase</keyword>
<gene>
    <name evidence="10" type="ORF">UT75_C0005G0074</name>
</gene>
<evidence type="ECO:0000256" key="5">
    <source>
        <dbReference type="ARBA" id="ARBA00022692"/>
    </source>
</evidence>
<protein>
    <recommendedName>
        <fullName evidence="9">Glycosyltransferase RgtA/B/C/D-like domain-containing protein</fullName>
    </recommendedName>
</protein>
<dbReference type="AlphaFoldDB" id="A0A0G0QTV5"/>
<feature type="transmembrane region" description="Helical" evidence="8">
    <location>
        <begin position="82"/>
        <end position="103"/>
    </location>
</feature>
<keyword evidence="6 8" id="KW-1133">Transmembrane helix</keyword>